<comment type="similarity">
    <text evidence="6">Belongs to the ThrE exporter (TC 2.A.79) family.</text>
</comment>
<keyword evidence="5 7" id="KW-0472">Membrane</keyword>
<keyword evidence="4 7" id="KW-1133">Transmembrane helix</keyword>
<proteinExistence type="inferred from homology"/>
<evidence type="ECO:0000259" key="8">
    <source>
        <dbReference type="Pfam" id="PF06738"/>
    </source>
</evidence>
<organism evidence="9 12">
    <name type="scientific">Anaerobutyricum hallii</name>
    <dbReference type="NCBI Taxonomy" id="39488"/>
    <lineage>
        <taxon>Bacteria</taxon>
        <taxon>Bacillati</taxon>
        <taxon>Bacillota</taxon>
        <taxon>Clostridia</taxon>
        <taxon>Lachnospirales</taxon>
        <taxon>Lachnospiraceae</taxon>
        <taxon>Anaerobutyricum</taxon>
    </lineage>
</organism>
<feature type="transmembrane region" description="Helical" evidence="7">
    <location>
        <begin position="183"/>
        <end position="202"/>
    </location>
</feature>
<dbReference type="Proteomes" id="UP000286561">
    <property type="component" value="Unassembled WGS sequence"/>
</dbReference>
<dbReference type="GO" id="GO:0015744">
    <property type="term" value="P:succinate transport"/>
    <property type="evidence" value="ECO:0007669"/>
    <property type="project" value="TreeGrafter"/>
</dbReference>
<feature type="transmembrane region" description="Helical" evidence="7">
    <location>
        <begin position="149"/>
        <end position="171"/>
    </location>
</feature>
<evidence type="ECO:0000256" key="7">
    <source>
        <dbReference type="SAM" id="Phobius"/>
    </source>
</evidence>
<dbReference type="InterPro" id="IPR050539">
    <property type="entry name" value="ThrE_Dicarb/AminoAcid_Exp"/>
</dbReference>
<evidence type="ECO:0000313" key="10">
    <source>
        <dbReference type="EMBL" id="RHC67584.1"/>
    </source>
</evidence>
<evidence type="ECO:0000256" key="4">
    <source>
        <dbReference type="ARBA" id="ARBA00022989"/>
    </source>
</evidence>
<gene>
    <name evidence="10" type="ORF">DW833_01435</name>
    <name evidence="9" type="ORF">DW972_15435</name>
</gene>
<comment type="caution">
    <text evidence="9">The sequence shown here is derived from an EMBL/GenBank/DDBJ whole genome shotgun (WGS) entry which is preliminary data.</text>
</comment>
<dbReference type="EMBL" id="QSEP01000207">
    <property type="protein sequence ID" value="RGZ75778.1"/>
    <property type="molecule type" value="Genomic_DNA"/>
</dbReference>
<dbReference type="Pfam" id="PF06738">
    <property type="entry name" value="ThrE"/>
    <property type="match status" value="1"/>
</dbReference>
<dbReference type="Proteomes" id="UP000284621">
    <property type="component" value="Unassembled WGS sequence"/>
</dbReference>
<evidence type="ECO:0000313" key="12">
    <source>
        <dbReference type="Proteomes" id="UP000286561"/>
    </source>
</evidence>
<evidence type="ECO:0000313" key="9">
    <source>
        <dbReference type="EMBL" id="RGZ75778.1"/>
    </source>
</evidence>
<feature type="transmembrane region" description="Helical" evidence="7">
    <location>
        <begin position="214"/>
        <end position="233"/>
    </location>
</feature>
<reference evidence="11 12" key="1">
    <citation type="submission" date="2018-08" db="EMBL/GenBank/DDBJ databases">
        <title>A genome reference for cultivated species of the human gut microbiota.</title>
        <authorList>
            <person name="Zou Y."/>
            <person name="Xue W."/>
            <person name="Luo G."/>
        </authorList>
    </citation>
    <scope>NUCLEOTIDE SEQUENCE [LARGE SCALE GENOMIC DNA]</scope>
    <source>
        <strain evidence="10 11">AM34-3LB</strain>
        <strain evidence="9 12">AM48-23BH</strain>
    </source>
</reference>
<evidence type="ECO:0000313" key="11">
    <source>
        <dbReference type="Proteomes" id="UP000284621"/>
    </source>
</evidence>
<keyword evidence="11" id="KW-1185">Reference proteome</keyword>
<dbReference type="AlphaFoldDB" id="A0A413PIB8"/>
<comment type="subcellular location">
    <subcellularLocation>
        <location evidence="1">Cell membrane</location>
        <topology evidence="1">Multi-pass membrane protein</topology>
    </subcellularLocation>
</comment>
<dbReference type="OrthoDB" id="9813917at2"/>
<evidence type="ECO:0000256" key="2">
    <source>
        <dbReference type="ARBA" id="ARBA00022475"/>
    </source>
</evidence>
<dbReference type="EMBL" id="QSID01000002">
    <property type="protein sequence ID" value="RHC67584.1"/>
    <property type="molecule type" value="Genomic_DNA"/>
</dbReference>
<name>A0A413PIB8_9FIRM</name>
<dbReference type="PANTHER" id="PTHR34390">
    <property type="entry name" value="UPF0442 PROTEIN YJJB-RELATED"/>
    <property type="match status" value="1"/>
</dbReference>
<keyword evidence="3 7" id="KW-0812">Transmembrane</keyword>
<feature type="transmembrane region" description="Helical" evidence="7">
    <location>
        <begin position="21"/>
        <end position="42"/>
    </location>
</feature>
<dbReference type="PANTHER" id="PTHR34390:SF2">
    <property type="entry name" value="SUCCINATE TRANSPORTER SUBUNIT YJJP-RELATED"/>
    <property type="match status" value="1"/>
</dbReference>
<feature type="domain" description="Threonine/serine exporter-like N-terminal" evidence="8">
    <location>
        <begin position="1"/>
        <end position="229"/>
    </location>
</feature>
<keyword evidence="2" id="KW-1003">Cell membrane</keyword>
<dbReference type="GO" id="GO:0005886">
    <property type="term" value="C:plasma membrane"/>
    <property type="evidence" value="ECO:0007669"/>
    <property type="project" value="UniProtKB-SubCell"/>
</dbReference>
<evidence type="ECO:0000256" key="6">
    <source>
        <dbReference type="ARBA" id="ARBA00034125"/>
    </source>
</evidence>
<protein>
    <submittedName>
        <fullName evidence="9">Threonine/serine exporter</fullName>
    </submittedName>
</protein>
<accession>A0A413PIB8</accession>
<evidence type="ECO:0000256" key="3">
    <source>
        <dbReference type="ARBA" id="ARBA00022692"/>
    </source>
</evidence>
<dbReference type="GO" id="GO:0022857">
    <property type="term" value="F:transmembrane transporter activity"/>
    <property type="evidence" value="ECO:0007669"/>
    <property type="project" value="InterPro"/>
</dbReference>
<dbReference type="InterPro" id="IPR010619">
    <property type="entry name" value="ThrE-like_N"/>
</dbReference>
<feature type="transmembrane region" description="Helical" evidence="7">
    <location>
        <begin position="113"/>
        <end position="137"/>
    </location>
</feature>
<evidence type="ECO:0000256" key="1">
    <source>
        <dbReference type="ARBA" id="ARBA00004651"/>
    </source>
</evidence>
<evidence type="ECO:0000256" key="5">
    <source>
        <dbReference type="ARBA" id="ARBA00023136"/>
    </source>
</evidence>
<sequence length="236" mass="25593">MLTNGAEVSRVEETLNRMGHAYGATQMNVFAITSSIVVTMVFEEGEEYTQTRRITTPVGTDFFKLEQANALSRRCCSSPLSLADLKYEINKISKISPAPYTIYLGSMLGAGGFSVFFGGTILDGAIAVIFAFLLCFLQRHLNSICSNTLILQFFCSLFVGSGICVAAHFFPVIHADKVMIGDIMLLIPGILMTNSIRDILIGDTISGVMRLVESLLWAGALACGFMCAIWFVGGVL</sequence>